<feature type="domain" description="Disease resistance N-terminal" evidence="4">
    <location>
        <begin position="58"/>
        <end position="139"/>
    </location>
</feature>
<evidence type="ECO:0000256" key="3">
    <source>
        <dbReference type="ARBA" id="ARBA00022821"/>
    </source>
</evidence>
<keyword evidence="2" id="KW-0547">Nucleotide-binding</keyword>
<organism evidence="8 9">
    <name type="scientific">Senna tora</name>
    <dbReference type="NCBI Taxonomy" id="362788"/>
    <lineage>
        <taxon>Eukaryota</taxon>
        <taxon>Viridiplantae</taxon>
        <taxon>Streptophyta</taxon>
        <taxon>Embryophyta</taxon>
        <taxon>Tracheophyta</taxon>
        <taxon>Spermatophyta</taxon>
        <taxon>Magnoliopsida</taxon>
        <taxon>eudicotyledons</taxon>
        <taxon>Gunneridae</taxon>
        <taxon>Pentapetalae</taxon>
        <taxon>rosids</taxon>
        <taxon>fabids</taxon>
        <taxon>Fabales</taxon>
        <taxon>Fabaceae</taxon>
        <taxon>Caesalpinioideae</taxon>
        <taxon>Cassia clade</taxon>
        <taxon>Senna</taxon>
    </lineage>
</organism>
<dbReference type="EMBL" id="JAAIUW010000006">
    <property type="protein sequence ID" value="KAF7827648.1"/>
    <property type="molecule type" value="Genomic_DNA"/>
</dbReference>
<dbReference type="Proteomes" id="UP000634136">
    <property type="component" value="Unassembled WGS sequence"/>
</dbReference>
<protein>
    <submittedName>
        <fullName evidence="8">Putative disease resistance RPP13-like protein 1</fullName>
    </submittedName>
</protein>
<name>A0A834TT49_9FABA</name>
<dbReference type="InterPro" id="IPR058922">
    <property type="entry name" value="WHD_DRP"/>
</dbReference>
<dbReference type="GO" id="GO:0000166">
    <property type="term" value="F:nucleotide binding"/>
    <property type="evidence" value="ECO:0007669"/>
    <property type="project" value="UniProtKB-KW"/>
</dbReference>
<evidence type="ECO:0000259" key="6">
    <source>
        <dbReference type="Pfam" id="PF23598"/>
    </source>
</evidence>
<proteinExistence type="predicted"/>
<evidence type="ECO:0000256" key="2">
    <source>
        <dbReference type="ARBA" id="ARBA00022741"/>
    </source>
</evidence>
<evidence type="ECO:0000256" key="1">
    <source>
        <dbReference type="ARBA" id="ARBA00022737"/>
    </source>
</evidence>
<dbReference type="InterPro" id="IPR055414">
    <property type="entry name" value="LRR_R13L4/SHOC2-like"/>
</dbReference>
<reference evidence="8" key="1">
    <citation type="submission" date="2020-09" db="EMBL/GenBank/DDBJ databases">
        <title>Genome-Enabled Discovery of Anthraquinone Biosynthesis in Senna tora.</title>
        <authorList>
            <person name="Kang S.-H."/>
            <person name="Pandey R.P."/>
            <person name="Lee C.-M."/>
            <person name="Sim J.-S."/>
            <person name="Jeong J.-T."/>
            <person name="Choi B.-S."/>
            <person name="Jung M."/>
            <person name="Ginzburg D."/>
            <person name="Zhao K."/>
            <person name="Won S.Y."/>
            <person name="Oh T.-J."/>
            <person name="Yu Y."/>
            <person name="Kim N.-H."/>
            <person name="Lee O.R."/>
            <person name="Lee T.-H."/>
            <person name="Bashyal P."/>
            <person name="Kim T.-S."/>
            <person name="Lee W.-H."/>
            <person name="Kawkins C."/>
            <person name="Kim C.-K."/>
            <person name="Kim J.S."/>
            <person name="Ahn B.O."/>
            <person name="Rhee S.Y."/>
            <person name="Sohng J.K."/>
        </authorList>
    </citation>
    <scope>NUCLEOTIDE SEQUENCE</scope>
    <source>
        <tissue evidence="8">Leaf</tissue>
    </source>
</reference>
<feature type="domain" description="Disease resistance R13L4/SHOC-2-like LRR" evidence="6">
    <location>
        <begin position="294"/>
        <end position="406"/>
    </location>
</feature>
<dbReference type="Pfam" id="PF23559">
    <property type="entry name" value="WHD_DRP"/>
    <property type="match status" value="1"/>
</dbReference>
<keyword evidence="3" id="KW-0611">Plant defense</keyword>
<dbReference type="Pfam" id="PF25019">
    <property type="entry name" value="LRR_R13L1-DRL21"/>
    <property type="match status" value="1"/>
</dbReference>
<dbReference type="SUPFAM" id="SSF52058">
    <property type="entry name" value="L domain-like"/>
    <property type="match status" value="1"/>
</dbReference>
<dbReference type="AlphaFoldDB" id="A0A834TT49"/>
<sequence>MDFSKSSSGKTSHCLAYLIIKYQLSSIIPTWWSQTPELIVSFEMGSYIVQSGVLAAPLQVLLEKFTAFAQKEIGLILDAEDEFEKLKRSVMAVEALVDNVKQYGHHDEAVQLWLRDLRSVLHDGEDLLDRIDLELMKHCSAATVEVSDLVFSQFKLGIPHEMAKIRHRLEEMVGEKDGVFRDRIVKLASRPNYSIGKQQTSSLVDDSHKAMRRTEDVGKEYFDLLVSRSLFQLSHVDHNNHLIYKMHDLIHELAEFVSDGVCFKMENNNSQPRLNFKHIRHSSLVCKDIQPETWKVFHKCGRLRTFTMLHQGAHQLNQIPAGFFLNLRYMRVLNLSCTSITELPDTIGTLKHLRHFNVSNTQIVSLPESITKLCGLETLKLNNCFKFLHLPQDMRNLSNLRNLELDIKRQIRSMPPQFGKLTSLQTLSAFIVAEEDGQRIDELKNLRCLRGSICITRLENVTNNAEAGAAELDQKPHLDKVELEWNEFKDGLAEQEVLAGLQPHNRIKELIITGYGGFMFPSWLSSPSFFKLQSIYLHKCCKCTILPFLGQLPLLSSLYIHDMPDLQNVDTNFTGSSSMCFPSLLTLKFHNLPKLQNWTGLTRGNMPKLSKLFIESCPILGFLPSLQCLYSLETLDISRCPQLESLPDGNLPESLKSLIITECDILKQRCNERNSPDWIKIMSVANIQIDYQVIQVQQHHAD</sequence>
<feature type="domain" description="Disease resistance protein winged helix" evidence="5">
    <location>
        <begin position="208"/>
        <end position="254"/>
    </location>
</feature>
<dbReference type="InterPro" id="IPR032675">
    <property type="entry name" value="LRR_dom_sf"/>
</dbReference>
<dbReference type="Pfam" id="PF23598">
    <property type="entry name" value="LRR_14"/>
    <property type="match status" value="1"/>
</dbReference>
<feature type="domain" description="R13L1/DRL21-like LRR repeat region" evidence="7">
    <location>
        <begin position="440"/>
        <end position="563"/>
    </location>
</feature>
<dbReference type="Pfam" id="PF18052">
    <property type="entry name" value="Rx_N"/>
    <property type="match status" value="1"/>
</dbReference>
<evidence type="ECO:0000313" key="8">
    <source>
        <dbReference type="EMBL" id="KAF7827648.1"/>
    </source>
</evidence>
<dbReference type="PANTHER" id="PTHR47186">
    <property type="entry name" value="LEUCINE-RICH REPEAT-CONTAINING PROTEIN 57"/>
    <property type="match status" value="1"/>
</dbReference>
<evidence type="ECO:0000259" key="5">
    <source>
        <dbReference type="Pfam" id="PF23559"/>
    </source>
</evidence>
<dbReference type="GO" id="GO:0006952">
    <property type="term" value="P:defense response"/>
    <property type="evidence" value="ECO:0007669"/>
    <property type="project" value="UniProtKB-KW"/>
</dbReference>
<dbReference type="Gene3D" id="3.80.10.10">
    <property type="entry name" value="Ribonuclease Inhibitor"/>
    <property type="match status" value="1"/>
</dbReference>
<accession>A0A834TT49</accession>
<evidence type="ECO:0000259" key="4">
    <source>
        <dbReference type="Pfam" id="PF18052"/>
    </source>
</evidence>
<keyword evidence="9" id="KW-1185">Reference proteome</keyword>
<dbReference type="InterPro" id="IPR041118">
    <property type="entry name" value="Rx_N"/>
</dbReference>
<dbReference type="OrthoDB" id="773208at2759"/>
<comment type="caution">
    <text evidence="8">The sequence shown here is derived from an EMBL/GenBank/DDBJ whole genome shotgun (WGS) entry which is preliminary data.</text>
</comment>
<evidence type="ECO:0000259" key="7">
    <source>
        <dbReference type="Pfam" id="PF25019"/>
    </source>
</evidence>
<dbReference type="PANTHER" id="PTHR47186:SF24">
    <property type="entry name" value="DISEASE RESISTANCE RPP13-LIKE PROTEIN 1"/>
    <property type="match status" value="1"/>
</dbReference>
<gene>
    <name evidence="8" type="ORF">G2W53_018812</name>
</gene>
<dbReference type="Gene3D" id="1.20.5.4130">
    <property type="match status" value="1"/>
</dbReference>
<evidence type="ECO:0000313" key="9">
    <source>
        <dbReference type="Proteomes" id="UP000634136"/>
    </source>
</evidence>
<dbReference type="InterPro" id="IPR056789">
    <property type="entry name" value="LRR_R13L1-DRL21"/>
</dbReference>
<keyword evidence="1" id="KW-0677">Repeat</keyword>